<organism evidence="2">
    <name type="scientific">Wollemia nobilis</name>
    <dbReference type="NCBI Taxonomy" id="56998"/>
    <lineage>
        <taxon>Eukaryota</taxon>
        <taxon>Viridiplantae</taxon>
        <taxon>Streptophyta</taxon>
        <taxon>Embryophyta</taxon>
        <taxon>Tracheophyta</taxon>
        <taxon>Spermatophyta</taxon>
        <taxon>Pinopsida</taxon>
        <taxon>Pinidae</taxon>
        <taxon>Conifers II</taxon>
        <taxon>Araucariales</taxon>
        <taxon>Araucariaceae</taxon>
        <taxon>Wollemia</taxon>
    </lineage>
</organism>
<feature type="region of interest" description="Disordered" evidence="1">
    <location>
        <begin position="204"/>
        <end position="230"/>
    </location>
</feature>
<dbReference type="PANTHER" id="PTHR31317">
    <property type="entry name" value="OS08G0163500 PROTEIN"/>
    <property type="match status" value="1"/>
</dbReference>
<name>A0A0C9QT30_9CONI</name>
<dbReference type="PANTHER" id="PTHR31317:SF4">
    <property type="entry name" value="OS08G0163500 PROTEIN"/>
    <property type="match status" value="1"/>
</dbReference>
<sequence>MMDPRAFLKVSVGALGLRIPVASKAARAEVHASSSPCLCEIRLRGFAAQTASVPLVTSTGCGPDLHNVAATFYLEESDIRKLLSPTCFRSAPPCLEIVVFTGRRGSNWGIDSSKQIGAFRLQVGSEWADGKTLQLHNGWTSIGKNKAEGGRPGAELHVRVKIEPDPRYIFQFDDETASSPQIVQLQGNVRQPIFSCKFSRDRGSRSRVSQLDGNANGWSGSHNGDKDSERRERKGWLVMIHDLNGSRVAAASMVTPFVPSRGTDRVSRSNPGAWLILRPDSSGVDSWQPWGRLEAWRERGGKECIGCRFQLVAEGGGLAGVSSGIVISETLISAQKGGEFHIDTSKVVPAESPMLTPHSSGDFTFNFGLQVLGGFVMNCRVQGEDKSSKPLVQLAMRHITCVEDAAIFMALTAAVDLSIEACKPFSKKLRKAIRD</sequence>
<dbReference type="EMBL" id="GCHU01010907">
    <property type="protein sequence ID" value="JAG87880.1"/>
    <property type="molecule type" value="Transcribed_RNA"/>
</dbReference>
<accession>A0A0C9QT30</accession>
<dbReference type="AlphaFoldDB" id="A0A0C9QT30"/>
<evidence type="ECO:0000313" key="2">
    <source>
        <dbReference type="EMBL" id="JAG87880.1"/>
    </source>
</evidence>
<feature type="compositionally biased region" description="Polar residues" evidence="1">
    <location>
        <begin position="206"/>
        <end position="222"/>
    </location>
</feature>
<protein>
    <submittedName>
        <fullName evidence="2">TSA: Wollemia nobilis Ref_Wollemi_Transcript_10964_3240 transcribed RNA sequence</fullName>
    </submittedName>
</protein>
<dbReference type="Pfam" id="PF06219">
    <property type="entry name" value="DUF1005"/>
    <property type="match status" value="1"/>
</dbReference>
<proteinExistence type="predicted"/>
<dbReference type="InterPro" id="IPR010410">
    <property type="entry name" value="DUF1005"/>
</dbReference>
<evidence type="ECO:0000256" key="1">
    <source>
        <dbReference type="SAM" id="MobiDB-lite"/>
    </source>
</evidence>
<reference evidence="2" key="1">
    <citation type="submission" date="2015-02" db="EMBL/GenBank/DDBJ databases">
        <title>A transcriptome of Wollemia nobilis - a relic of Gondwana.</title>
        <authorList>
            <person name="Chia J.Y."/>
            <person name="Leong Y.S."/>
            <person name="Abdul Karim S."/>
            <person name="Wan Azmi N."/>
            <person name="Hercus R."/>
            <person name="Croft L."/>
        </authorList>
    </citation>
    <scope>NUCLEOTIDE SEQUENCE</scope>
    <source>
        <strain evidence="2">MaeBrown</strain>
        <tissue evidence="2">Leaf</tissue>
    </source>
</reference>